<evidence type="ECO:0000256" key="1">
    <source>
        <dbReference type="ARBA" id="ARBA00023267"/>
    </source>
</evidence>
<proteinExistence type="predicted"/>
<reference evidence="3 4" key="1">
    <citation type="journal article" date="2023" name="Hortic Res">
        <title>The complete reference genome for grapevine (Vitis vinifera L.) genetics and breeding.</title>
        <authorList>
            <person name="Shi X."/>
            <person name="Cao S."/>
            <person name="Wang X."/>
            <person name="Huang S."/>
            <person name="Wang Y."/>
            <person name="Liu Z."/>
            <person name="Liu W."/>
            <person name="Leng X."/>
            <person name="Peng Y."/>
            <person name="Wang N."/>
            <person name="Wang Y."/>
            <person name="Ma Z."/>
            <person name="Xu X."/>
            <person name="Zhang F."/>
            <person name="Xue H."/>
            <person name="Zhong H."/>
            <person name="Wang Y."/>
            <person name="Zhang K."/>
            <person name="Velt A."/>
            <person name="Avia K."/>
            <person name="Holtgrawe D."/>
            <person name="Grimplet J."/>
            <person name="Matus J.T."/>
            <person name="Ware D."/>
            <person name="Wu X."/>
            <person name="Wang H."/>
            <person name="Liu C."/>
            <person name="Fang Y."/>
            <person name="Rustenholz C."/>
            <person name="Cheng Z."/>
            <person name="Xiao H."/>
            <person name="Zhou Y."/>
        </authorList>
    </citation>
    <scope>NUCLEOTIDE SEQUENCE [LARGE SCALE GENOMIC DNA]</scope>
    <source>
        <strain evidence="4">cv. Pinot noir / PN40024</strain>
        <tissue evidence="3">Leaf</tissue>
    </source>
</reference>
<sequence>MLECRRRTRHQETPAPNVVNDLCIHLGQAAAPATKAVGYHNAGIVELIVDTISGQFHYMEMNPRLQVEHPVIEMIVVQDHLIGE</sequence>
<name>A0ABY9BL03_VITVI</name>
<evidence type="ECO:0000259" key="2">
    <source>
        <dbReference type="Pfam" id="PF02786"/>
    </source>
</evidence>
<dbReference type="EMBL" id="CP126649">
    <property type="protein sequence ID" value="WJZ82985.1"/>
    <property type="molecule type" value="Genomic_DNA"/>
</dbReference>
<organism evidence="3 4">
    <name type="scientific">Vitis vinifera</name>
    <name type="common">Grape</name>
    <dbReference type="NCBI Taxonomy" id="29760"/>
    <lineage>
        <taxon>Eukaryota</taxon>
        <taxon>Viridiplantae</taxon>
        <taxon>Streptophyta</taxon>
        <taxon>Embryophyta</taxon>
        <taxon>Tracheophyta</taxon>
        <taxon>Spermatophyta</taxon>
        <taxon>Magnoliopsida</taxon>
        <taxon>eudicotyledons</taxon>
        <taxon>Gunneridae</taxon>
        <taxon>Pentapetalae</taxon>
        <taxon>rosids</taxon>
        <taxon>Vitales</taxon>
        <taxon>Vitaceae</taxon>
        <taxon>Viteae</taxon>
        <taxon>Vitis</taxon>
    </lineage>
</organism>
<evidence type="ECO:0000313" key="3">
    <source>
        <dbReference type="EMBL" id="WJZ82985.1"/>
    </source>
</evidence>
<dbReference type="Proteomes" id="UP001227230">
    <property type="component" value="Chromosome 2"/>
</dbReference>
<dbReference type="PANTHER" id="PTHR18866:SF33">
    <property type="entry name" value="METHYLCROTONOYL-COA CARBOXYLASE SUBUNIT ALPHA, MITOCHONDRIAL-RELATED"/>
    <property type="match status" value="1"/>
</dbReference>
<protein>
    <recommendedName>
        <fullName evidence="2">Carbamoyl phosphate synthase ATP-binding domain-containing protein</fullName>
    </recommendedName>
</protein>
<dbReference type="PANTHER" id="PTHR18866">
    <property type="entry name" value="CARBOXYLASE:PYRUVATE/ACETYL-COA/PROPIONYL-COA CARBOXYLASE"/>
    <property type="match status" value="1"/>
</dbReference>
<evidence type="ECO:0000313" key="4">
    <source>
        <dbReference type="Proteomes" id="UP001227230"/>
    </source>
</evidence>
<accession>A0ABY9BL03</accession>
<dbReference type="SUPFAM" id="SSF56059">
    <property type="entry name" value="Glutathione synthetase ATP-binding domain-like"/>
    <property type="match status" value="1"/>
</dbReference>
<dbReference type="InterPro" id="IPR050856">
    <property type="entry name" value="Biotin_carboxylase_complex"/>
</dbReference>
<dbReference type="Gene3D" id="3.30.470.20">
    <property type="entry name" value="ATP-grasp fold, B domain"/>
    <property type="match status" value="1"/>
</dbReference>
<feature type="domain" description="Carbamoyl phosphate synthase ATP-binding" evidence="2">
    <location>
        <begin position="11"/>
        <end position="75"/>
    </location>
</feature>
<keyword evidence="1" id="KW-0092">Biotin</keyword>
<dbReference type="InterPro" id="IPR005479">
    <property type="entry name" value="CPAse_ATP-bd"/>
</dbReference>
<keyword evidence="4" id="KW-1185">Reference proteome</keyword>
<dbReference type="Pfam" id="PF02786">
    <property type="entry name" value="CPSase_L_D2"/>
    <property type="match status" value="1"/>
</dbReference>
<gene>
    <name evidence="3" type="ORF">VitviT2T_002703</name>
</gene>